<dbReference type="RefSeq" id="WP_344567623.1">
    <property type="nucleotide sequence ID" value="NZ_BAAARJ010000012.1"/>
</dbReference>
<dbReference type="NCBIfam" id="TIGR00026">
    <property type="entry name" value="hi_GC_TIGR00026"/>
    <property type="match status" value="1"/>
</dbReference>
<dbReference type="Proteomes" id="UP001501447">
    <property type="component" value="Unassembled WGS sequence"/>
</dbReference>
<dbReference type="Pfam" id="PF04075">
    <property type="entry name" value="F420H2_quin_red"/>
    <property type="match status" value="1"/>
</dbReference>
<dbReference type="Gene3D" id="2.30.110.10">
    <property type="entry name" value="Electron Transport, Fmn-binding Protein, Chain A"/>
    <property type="match status" value="1"/>
</dbReference>
<comment type="caution">
    <text evidence="1">The sequence shown here is derived from an EMBL/GenBank/DDBJ whole genome shotgun (WGS) entry which is preliminary data.</text>
</comment>
<organism evidence="1 2">
    <name type="scientific">Streptomyces axinellae</name>
    <dbReference type="NCBI Taxonomy" id="552788"/>
    <lineage>
        <taxon>Bacteria</taxon>
        <taxon>Bacillati</taxon>
        <taxon>Actinomycetota</taxon>
        <taxon>Actinomycetes</taxon>
        <taxon>Kitasatosporales</taxon>
        <taxon>Streptomycetaceae</taxon>
        <taxon>Streptomyces</taxon>
    </lineage>
</organism>
<name>A0ABP6CKB0_9ACTN</name>
<evidence type="ECO:0000313" key="2">
    <source>
        <dbReference type="Proteomes" id="UP001501447"/>
    </source>
</evidence>
<dbReference type="InterPro" id="IPR004378">
    <property type="entry name" value="F420H2_quin_Rdtase"/>
</dbReference>
<sequence>MPSSTEPAPTPAGTGSALFVMRPGWFTRRVLNPTVSWLSRRGISLAGSGVLAVKGRKSGEWRRTPVNPLAHDGAVYLVAARGHVQWTRNMRAAGGGEIHRGKKSRPFTAVVVEDADKPEILRAYLRKWKWEVGAFFGSLGPDSTDEELLAAAPRHPVFRITYTG</sequence>
<protein>
    <submittedName>
        <fullName evidence="1">Nitroreductase family deazaflavin-dependent oxidoreductase</fullName>
    </submittedName>
</protein>
<evidence type="ECO:0000313" key="1">
    <source>
        <dbReference type="EMBL" id="GAA2621311.1"/>
    </source>
</evidence>
<dbReference type="InterPro" id="IPR012349">
    <property type="entry name" value="Split_barrel_FMN-bd"/>
</dbReference>
<keyword evidence="2" id="KW-1185">Reference proteome</keyword>
<reference evidence="2" key="1">
    <citation type="journal article" date="2019" name="Int. J. Syst. Evol. Microbiol.">
        <title>The Global Catalogue of Microorganisms (GCM) 10K type strain sequencing project: providing services to taxonomists for standard genome sequencing and annotation.</title>
        <authorList>
            <consortium name="The Broad Institute Genomics Platform"/>
            <consortium name="The Broad Institute Genome Sequencing Center for Infectious Disease"/>
            <person name="Wu L."/>
            <person name="Ma J."/>
        </authorList>
    </citation>
    <scope>NUCLEOTIDE SEQUENCE [LARGE SCALE GENOMIC DNA]</scope>
    <source>
        <strain evidence="2">JCM 16373</strain>
    </source>
</reference>
<proteinExistence type="predicted"/>
<dbReference type="EMBL" id="BAAARJ010000012">
    <property type="protein sequence ID" value="GAA2621311.1"/>
    <property type="molecule type" value="Genomic_DNA"/>
</dbReference>
<accession>A0ABP6CKB0</accession>
<gene>
    <name evidence="1" type="ORF">GCM10009863_39210</name>
</gene>